<proteinExistence type="predicted"/>
<name>A0ACB7ZXG8_9AGAM</name>
<dbReference type="Proteomes" id="UP000790377">
    <property type="component" value="Unassembled WGS sequence"/>
</dbReference>
<organism evidence="1 2">
    <name type="scientific">Hygrophoropsis aurantiaca</name>
    <dbReference type="NCBI Taxonomy" id="72124"/>
    <lineage>
        <taxon>Eukaryota</taxon>
        <taxon>Fungi</taxon>
        <taxon>Dikarya</taxon>
        <taxon>Basidiomycota</taxon>
        <taxon>Agaricomycotina</taxon>
        <taxon>Agaricomycetes</taxon>
        <taxon>Agaricomycetidae</taxon>
        <taxon>Boletales</taxon>
        <taxon>Coniophorineae</taxon>
        <taxon>Hygrophoropsidaceae</taxon>
        <taxon>Hygrophoropsis</taxon>
    </lineage>
</organism>
<accession>A0ACB7ZXG8</accession>
<gene>
    <name evidence="1" type="ORF">BJ138DRAFT_1105677</name>
</gene>
<sequence length="444" mass="49985">MDYCTLATMSNLGNAAAACQPAFSTTAQQSFSGIAKQFFPQNSTELALALLRNSGVITGSAALRMLMGSIYEEPRDLNIVVARGKMIGFEDWLLLVGYEETGDLDIYLPLASEIHEFRVYRDVSTHSNIVTISETSSHDIMRLIVRSPSTADMTFMTGGGIVSLYPTMTLRSESLINSGMLTDDRDYTAEGRFGSINTNREKLVFDTAFMEDACGSICPFVWRYVRTDSNILVQDWDHRYSVKGIITSSQTEWRLSTQCANYHCPHYKYNRAIGGTFQLDQMPATVQDVGDRSIDIDQHFPALAKGFKAMLYTTYYAEPFIVNVPLNEGTATYQSVEDLYVECWVAQRSPADTIANRENLRKMFRAIPGTDTNTNFAYTVLVESESANAPFNPFVTSLTSSARWSKYEYFQGNILILKHTNNEELAPRDMCDKDEYTVDLLIRW</sequence>
<comment type="caution">
    <text evidence="1">The sequence shown here is derived from an EMBL/GenBank/DDBJ whole genome shotgun (WGS) entry which is preliminary data.</text>
</comment>
<protein>
    <submittedName>
        <fullName evidence="1">Uncharacterized protein</fullName>
    </submittedName>
</protein>
<evidence type="ECO:0000313" key="2">
    <source>
        <dbReference type="Proteomes" id="UP000790377"/>
    </source>
</evidence>
<keyword evidence="2" id="KW-1185">Reference proteome</keyword>
<evidence type="ECO:0000313" key="1">
    <source>
        <dbReference type="EMBL" id="KAH7905811.1"/>
    </source>
</evidence>
<reference evidence="1" key="1">
    <citation type="journal article" date="2021" name="New Phytol.">
        <title>Evolutionary innovations through gain and loss of genes in the ectomycorrhizal Boletales.</title>
        <authorList>
            <person name="Wu G."/>
            <person name="Miyauchi S."/>
            <person name="Morin E."/>
            <person name="Kuo A."/>
            <person name="Drula E."/>
            <person name="Varga T."/>
            <person name="Kohler A."/>
            <person name="Feng B."/>
            <person name="Cao Y."/>
            <person name="Lipzen A."/>
            <person name="Daum C."/>
            <person name="Hundley H."/>
            <person name="Pangilinan J."/>
            <person name="Johnson J."/>
            <person name="Barry K."/>
            <person name="LaButti K."/>
            <person name="Ng V."/>
            <person name="Ahrendt S."/>
            <person name="Min B."/>
            <person name="Choi I.G."/>
            <person name="Park H."/>
            <person name="Plett J.M."/>
            <person name="Magnuson J."/>
            <person name="Spatafora J.W."/>
            <person name="Nagy L.G."/>
            <person name="Henrissat B."/>
            <person name="Grigoriev I.V."/>
            <person name="Yang Z.L."/>
            <person name="Xu J."/>
            <person name="Martin F.M."/>
        </authorList>
    </citation>
    <scope>NUCLEOTIDE SEQUENCE</scope>
    <source>
        <strain evidence="1">ATCC 28755</strain>
    </source>
</reference>
<dbReference type="EMBL" id="MU268119">
    <property type="protein sequence ID" value="KAH7905811.1"/>
    <property type="molecule type" value="Genomic_DNA"/>
</dbReference>